<name>A0A915JD85_ROMCU</name>
<protein>
    <submittedName>
        <fullName evidence="2">Uncharacterized protein</fullName>
    </submittedName>
</protein>
<organism evidence="1 2">
    <name type="scientific">Romanomermis culicivorax</name>
    <name type="common">Nematode worm</name>
    <dbReference type="NCBI Taxonomy" id="13658"/>
    <lineage>
        <taxon>Eukaryota</taxon>
        <taxon>Metazoa</taxon>
        <taxon>Ecdysozoa</taxon>
        <taxon>Nematoda</taxon>
        <taxon>Enoplea</taxon>
        <taxon>Dorylaimia</taxon>
        <taxon>Mermithida</taxon>
        <taxon>Mermithoidea</taxon>
        <taxon>Mermithidae</taxon>
        <taxon>Romanomermis</taxon>
    </lineage>
</organism>
<evidence type="ECO:0000313" key="2">
    <source>
        <dbReference type="WBParaSite" id="nRc.2.0.1.t23765-RA"/>
    </source>
</evidence>
<reference evidence="2" key="1">
    <citation type="submission" date="2022-11" db="UniProtKB">
        <authorList>
            <consortium name="WormBaseParasite"/>
        </authorList>
    </citation>
    <scope>IDENTIFICATION</scope>
</reference>
<accession>A0A915JD85</accession>
<proteinExistence type="predicted"/>
<sequence>MHIFHWPTANFRAEALTTADVVPNDDQDLLFVRNLRKSSVWSSWSIDRVYYIGQPSIVSHTYV</sequence>
<keyword evidence="1" id="KW-1185">Reference proteome</keyword>
<dbReference type="Proteomes" id="UP000887565">
    <property type="component" value="Unplaced"/>
</dbReference>
<evidence type="ECO:0000313" key="1">
    <source>
        <dbReference type="Proteomes" id="UP000887565"/>
    </source>
</evidence>
<dbReference type="WBParaSite" id="nRc.2.0.1.t23765-RA">
    <property type="protein sequence ID" value="nRc.2.0.1.t23765-RA"/>
    <property type="gene ID" value="nRc.2.0.1.g23765"/>
</dbReference>
<dbReference type="AlphaFoldDB" id="A0A915JD85"/>